<dbReference type="CDD" id="cd00130">
    <property type="entry name" value="PAS"/>
    <property type="match status" value="1"/>
</dbReference>
<accession>Q5NY93</accession>
<dbReference type="eggNOG" id="COG4191">
    <property type="taxonomic scope" value="Bacteria"/>
</dbReference>
<keyword evidence="18" id="KW-1185">Reference proteome</keyword>
<dbReference type="Gene3D" id="6.10.340.10">
    <property type="match status" value="1"/>
</dbReference>
<dbReference type="InterPro" id="IPR036890">
    <property type="entry name" value="HATPase_C_sf"/>
</dbReference>
<dbReference type="PRINTS" id="PR00344">
    <property type="entry name" value="BCTRLSENSOR"/>
</dbReference>
<dbReference type="InterPro" id="IPR000700">
    <property type="entry name" value="PAS-assoc_C"/>
</dbReference>
<comment type="subcellular location">
    <subcellularLocation>
        <location evidence="2">Membrane</location>
    </subcellularLocation>
</comment>
<dbReference type="EMBL" id="CR555306">
    <property type="protein sequence ID" value="CAI09971.1"/>
    <property type="molecule type" value="Genomic_DNA"/>
</dbReference>
<dbReference type="SMART" id="SM00388">
    <property type="entry name" value="HisKA"/>
    <property type="match status" value="1"/>
</dbReference>
<dbReference type="CDD" id="cd17546">
    <property type="entry name" value="REC_hyHK_CKI1_RcsC-like"/>
    <property type="match status" value="1"/>
</dbReference>
<organism evidence="17 18">
    <name type="scientific">Aromatoleum aromaticum (strain DSM 19018 / LMG 30748 / EbN1)</name>
    <name type="common">Azoarcus sp. (strain EbN1)</name>
    <dbReference type="NCBI Taxonomy" id="76114"/>
    <lineage>
        <taxon>Bacteria</taxon>
        <taxon>Pseudomonadati</taxon>
        <taxon>Pseudomonadota</taxon>
        <taxon>Betaproteobacteria</taxon>
        <taxon>Rhodocyclales</taxon>
        <taxon>Rhodocyclaceae</taxon>
        <taxon>Aromatoleum</taxon>
    </lineage>
</organism>
<evidence type="ECO:0000256" key="8">
    <source>
        <dbReference type="ARBA" id="ARBA00022840"/>
    </source>
</evidence>
<reference evidence="17 18" key="1">
    <citation type="journal article" date="2005" name="Arch. Microbiol.">
        <title>The genome sequence of an anaerobic aromatic-degrading denitrifying bacterium, strain EbN1.</title>
        <authorList>
            <person name="Rabus R."/>
            <person name="Kube M."/>
            <person name="Heider J."/>
            <person name="Beck A."/>
            <person name="Heitmann K."/>
            <person name="Widdel F."/>
            <person name="Reinhardt R."/>
        </authorList>
    </citation>
    <scope>NUCLEOTIDE SEQUENCE [LARGE SCALE GENOMIC DNA]</scope>
    <source>
        <strain evidence="17 18">EbN1</strain>
    </source>
</reference>
<dbReference type="SMART" id="SM00448">
    <property type="entry name" value="REC"/>
    <property type="match status" value="1"/>
</dbReference>
<evidence type="ECO:0000259" key="15">
    <source>
        <dbReference type="PROSITE" id="PS50113"/>
    </source>
</evidence>
<dbReference type="Pfam" id="PF00072">
    <property type="entry name" value="Response_reg"/>
    <property type="match status" value="1"/>
</dbReference>
<evidence type="ECO:0000256" key="1">
    <source>
        <dbReference type="ARBA" id="ARBA00000085"/>
    </source>
</evidence>
<feature type="modified residue" description="4-aspartylphosphate" evidence="10">
    <location>
        <position position="696"/>
    </location>
</feature>
<dbReference type="Pfam" id="PF02518">
    <property type="entry name" value="HATPase_c"/>
    <property type="match status" value="1"/>
</dbReference>
<dbReference type="SUPFAM" id="SSF47384">
    <property type="entry name" value="Homodimeric domain of signal transducing histidine kinase"/>
    <property type="match status" value="1"/>
</dbReference>
<feature type="domain" description="PAC" evidence="15">
    <location>
        <begin position="345"/>
        <end position="395"/>
    </location>
</feature>
<sequence>MSIRIPASLRLTVPLILLVFAATLSAFNFVYHVPRAELAAEEESRKRLAQEMSRLQSTLEYMLLKGDDVTAQREIAVLAHNHDYIVVVLTDDRQSVIATTRRAWLGQPITDVLPQFDLEQAAGAIRERRARVTHDAANNALLAYAGILMGSEREELRPSRAGSLFLAYDLKRSTAEARARVLQQSIYWAGWVIALALTMWLAFHFLLTRRTARLVGAAEQLAAGNLAARSNLRGRDELGRLSRAFDVMADDVAETQTRLRQDIAERARVQQALENSEEQYRSMFNASIDGLALWNAAAEMVDANPALWKIYGYSEAEHRASPLSKFVGPSYHPDLLRSIVAGEPLHVELTDLRKDGATIEVEVHGIPMQYQGKPHVLMITRDVTEKKRSEEELARHRESLHQREKLAALGSLLAGVAHELNNPLSVVVARAVMLEEQGDPATQAAAAKIRIAAERCARIVRTFLAMARQQQPERVSVAINEVVSAALDITSYAVRTSGIDVSLDLADNLPAVLADTDQLHQVFLNLIINAQQALQDQPGPRRIRLTSRYDPTGDVIRIIVADNGPGIPAGLRARVFEPYFTTKPVGVGTGVGLAVCLGIVEAHGGTLTVDCPVEGGAEFTIALPVSSADAGVAAAPPPVEKSPSERAILVVDDEAEIRETLAEMLTDARHRVVTASSGREALDRMATECYDVILTDIRMPDLDGRALYQEVERRWPEQAGRVVFVTGDTLTDGLREFAAACGRPVIEKPFLPSDVRGVVAAIADLV</sequence>
<dbReference type="Gene3D" id="3.40.50.2300">
    <property type="match status" value="1"/>
</dbReference>
<dbReference type="Pfam" id="PF00989">
    <property type="entry name" value="PAS"/>
    <property type="match status" value="1"/>
</dbReference>
<gene>
    <name evidence="17" type="ORF">ebA6722</name>
</gene>
<dbReference type="InterPro" id="IPR003594">
    <property type="entry name" value="HATPase_dom"/>
</dbReference>
<dbReference type="PROSITE" id="PS50112">
    <property type="entry name" value="PAS"/>
    <property type="match status" value="1"/>
</dbReference>
<dbReference type="SUPFAM" id="SSF52172">
    <property type="entry name" value="CheY-like"/>
    <property type="match status" value="1"/>
</dbReference>
<dbReference type="Pfam" id="PF00672">
    <property type="entry name" value="HAMP"/>
    <property type="match status" value="1"/>
</dbReference>
<dbReference type="Proteomes" id="UP000006552">
    <property type="component" value="Chromosome"/>
</dbReference>
<dbReference type="InterPro" id="IPR003660">
    <property type="entry name" value="HAMP_dom"/>
</dbReference>
<evidence type="ECO:0000259" key="14">
    <source>
        <dbReference type="PROSITE" id="PS50112"/>
    </source>
</evidence>
<evidence type="ECO:0000259" key="13">
    <source>
        <dbReference type="PROSITE" id="PS50110"/>
    </source>
</evidence>
<dbReference type="STRING" id="76114.ebA6722"/>
<evidence type="ECO:0000256" key="4">
    <source>
        <dbReference type="ARBA" id="ARBA00022553"/>
    </source>
</evidence>
<dbReference type="GO" id="GO:0000155">
    <property type="term" value="F:phosphorelay sensor kinase activity"/>
    <property type="evidence" value="ECO:0007669"/>
    <property type="project" value="InterPro"/>
</dbReference>
<dbReference type="NCBIfam" id="TIGR00229">
    <property type="entry name" value="sensory_box"/>
    <property type="match status" value="1"/>
</dbReference>
<name>Q5NY93_AROAE</name>
<dbReference type="InterPro" id="IPR035965">
    <property type="entry name" value="PAS-like_dom_sf"/>
</dbReference>
<keyword evidence="11" id="KW-0472">Membrane</keyword>
<evidence type="ECO:0000313" key="17">
    <source>
        <dbReference type="EMBL" id="CAI09971.1"/>
    </source>
</evidence>
<dbReference type="SUPFAM" id="SSF55785">
    <property type="entry name" value="PYP-like sensor domain (PAS domain)"/>
    <property type="match status" value="1"/>
</dbReference>
<dbReference type="InterPro" id="IPR005467">
    <property type="entry name" value="His_kinase_dom"/>
</dbReference>
<dbReference type="InterPro" id="IPR036097">
    <property type="entry name" value="HisK_dim/P_sf"/>
</dbReference>
<dbReference type="InterPro" id="IPR001789">
    <property type="entry name" value="Sig_transdc_resp-reg_receiver"/>
</dbReference>
<dbReference type="SUPFAM" id="SSF158472">
    <property type="entry name" value="HAMP domain-like"/>
    <property type="match status" value="1"/>
</dbReference>
<evidence type="ECO:0000256" key="7">
    <source>
        <dbReference type="ARBA" id="ARBA00022777"/>
    </source>
</evidence>
<dbReference type="InterPro" id="IPR011006">
    <property type="entry name" value="CheY-like_superfamily"/>
</dbReference>
<dbReference type="PROSITE" id="PS50109">
    <property type="entry name" value="HIS_KIN"/>
    <property type="match status" value="1"/>
</dbReference>
<keyword evidence="8" id="KW-0067">ATP-binding</keyword>
<evidence type="ECO:0000256" key="9">
    <source>
        <dbReference type="ARBA" id="ARBA00023012"/>
    </source>
</evidence>
<dbReference type="RefSeq" id="WP_011239622.1">
    <property type="nucleotide sequence ID" value="NC_006513.1"/>
</dbReference>
<evidence type="ECO:0000256" key="3">
    <source>
        <dbReference type="ARBA" id="ARBA00012438"/>
    </source>
</evidence>
<dbReference type="PANTHER" id="PTHR43065">
    <property type="entry name" value="SENSOR HISTIDINE KINASE"/>
    <property type="match status" value="1"/>
</dbReference>
<feature type="domain" description="PAS" evidence="14">
    <location>
        <begin position="276"/>
        <end position="334"/>
    </location>
</feature>
<dbReference type="InterPro" id="IPR013767">
    <property type="entry name" value="PAS_fold"/>
</dbReference>
<keyword evidence="6" id="KW-0547">Nucleotide-binding</keyword>
<evidence type="ECO:0000256" key="11">
    <source>
        <dbReference type="SAM" id="Phobius"/>
    </source>
</evidence>
<comment type="catalytic activity">
    <reaction evidence="1">
        <text>ATP + protein L-histidine = ADP + protein N-phospho-L-histidine.</text>
        <dbReference type="EC" id="2.7.13.3"/>
    </reaction>
</comment>
<evidence type="ECO:0000256" key="5">
    <source>
        <dbReference type="ARBA" id="ARBA00022679"/>
    </source>
</evidence>
<dbReference type="InterPro" id="IPR004358">
    <property type="entry name" value="Sig_transdc_His_kin-like_C"/>
</dbReference>
<dbReference type="PROSITE" id="PS50113">
    <property type="entry name" value="PAC"/>
    <property type="match status" value="1"/>
</dbReference>
<dbReference type="Gene3D" id="3.30.450.20">
    <property type="entry name" value="PAS domain"/>
    <property type="match status" value="1"/>
</dbReference>
<dbReference type="HOGENOM" id="CLU_364358_0_0_4"/>
<dbReference type="InterPro" id="IPR003661">
    <property type="entry name" value="HisK_dim/P_dom"/>
</dbReference>
<feature type="transmembrane region" description="Helical" evidence="11">
    <location>
        <begin position="186"/>
        <end position="207"/>
    </location>
</feature>
<dbReference type="Gene3D" id="3.30.565.10">
    <property type="entry name" value="Histidine kinase-like ATPase, C-terminal domain"/>
    <property type="match status" value="1"/>
</dbReference>
<dbReference type="SMART" id="SM00091">
    <property type="entry name" value="PAS"/>
    <property type="match status" value="2"/>
</dbReference>
<keyword evidence="11" id="KW-0812">Transmembrane</keyword>
<dbReference type="GO" id="GO:0005524">
    <property type="term" value="F:ATP binding"/>
    <property type="evidence" value="ECO:0007669"/>
    <property type="project" value="UniProtKB-KW"/>
</dbReference>
<keyword evidence="5" id="KW-0808">Transferase</keyword>
<dbReference type="PROSITE" id="PS50885">
    <property type="entry name" value="HAMP"/>
    <property type="match status" value="1"/>
</dbReference>
<proteinExistence type="predicted"/>
<evidence type="ECO:0000313" key="18">
    <source>
        <dbReference type="Proteomes" id="UP000006552"/>
    </source>
</evidence>
<evidence type="ECO:0000256" key="2">
    <source>
        <dbReference type="ARBA" id="ARBA00004370"/>
    </source>
</evidence>
<dbReference type="eggNOG" id="COG4192">
    <property type="taxonomic scope" value="Bacteria"/>
</dbReference>
<dbReference type="OrthoDB" id="224978at2"/>
<dbReference type="InterPro" id="IPR000014">
    <property type="entry name" value="PAS"/>
</dbReference>
<dbReference type="PANTHER" id="PTHR43065:SF46">
    <property type="entry name" value="C4-DICARBOXYLATE TRANSPORT SENSOR PROTEIN DCTB"/>
    <property type="match status" value="1"/>
</dbReference>
<dbReference type="CDD" id="cd00082">
    <property type="entry name" value="HisKA"/>
    <property type="match status" value="1"/>
</dbReference>
<feature type="domain" description="Histidine kinase" evidence="12">
    <location>
        <begin position="415"/>
        <end position="627"/>
    </location>
</feature>
<dbReference type="SMART" id="SM00304">
    <property type="entry name" value="HAMP"/>
    <property type="match status" value="1"/>
</dbReference>
<evidence type="ECO:0000259" key="16">
    <source>
        <dbReference type="PROSITE" id="PS50885"/>
    </source>
</evidence>
<keyword evidence="7 17" id="KW-0418">Kinase</keyword>
<dbReference type="GO" id="GO:0016020">
    <property type="term" value="C:membrane"/>
    <property type="evidence" value="ECO:0007669"/>
    <property type="project" value="UniProtKB-SubCell"/>
</dbReference>
<evidence type="ECO:0000256" key="6">
    <source>
        <dbReference type="ARBA" id="ARBA00022741"/>
    </source>
</evidence>
<dbReference type="SMART" id="SM00387">
    <property type="entry name" value="HATPase_c"/>
    <property type="match status" value="1"/>
</dbReference>
<feature type="domain" description="Response regulatory" evidence="13">
    <location>
        <begin position="647"/>
        <end position="763"/>
    </location>
</feature>
<dbReference type="Gene3D" id="1.10.287.130">
    <property type="match status" value="1"/>
</dbReference>
<feature type="domain" description="HAMP" evidence="16">
    <location>
        <begin position="205"/>
        <end position="257"/>
    </location>
</feature>
<dbReference type="KEGG" id="eba:ebA6722"/>
<dbReference type="PROSITE" id="PS50110">
    <property type="entry name" value="RESPONSE_REGULATORY"/>
    <property type="match status" value="1"/>
</dbReference>
<dbReference type="CDD" id="cd06225">
    <property type="entry name" value="HAMP"/>
    <property type="match status" value="1"/>
</dbReference>
<protein>
    <recommendedName>
        <fullName evidence="3">histidine kinase</fullName>
        <ecNumber evidence="3">2.7.13.3</ecNumber>
    </recommendedName>
</protein>
<keyword evidence="11" id="KW-1133">Transmembrane helix</keyword>
<dbReference type="EC" id="2.7.13.3" evidence="3"/>
<dbReference type="eggNOG" id="COG0784">
    <property type="taxonomic scope" value="Bacteria"/>
</dbReference>
<evidence type="ECO:0000256" key="10">
    <source>
        <dbReference type="PROSITE-ProRule" id="PRU00169"/>
    </source>
</evidence>
<evidence type="ECO:0000259" key="12">
    <source>
        <dbReference type="PROSITE" id="PS50109"/>
    </source>
</evidence>
<dbReference type="SUPFAM" id="SSF55874">
    <property type="entry name" value="ATPase domain of HSP90 chaperone/DNA topoisomerase II/histidine kinase"/>
    <property type="match status" value="1"/>
</dbReference>
<keyword evidence="9" id="KW-0902">Two-component regulatory system</keyword>
<keyword evidence="4 10" id="KW-0597">Phosphoprotein</keyword>
<dbReference type="AlphaFoldDB" id="Q5NY93"/>
<dbReference type="Pfam" id="PF00512">
    <property type="entry name" value="HisKA"/>
    <property type="match status" value="1"/>
</dbReference>